<comment type="caution">
    <text evidence="2">The sequence shown here is derived from an EMBL/GenBank/DDBJ whole genome shotgun (WGS) entry which is preliminary data.</text>
</comment>
<name>A0A368MYR8_9FLAO</name>
<feature type="compositionally biased region" description="Basic and acidic residues" evidence="1">
    <location>
        <begin position="69"/>
        <end position="78"/>
    </location>
</feature>
<evidence type="ECO:0000313" key="3">
    <source>
        <dbReference type="Proteomes" id="UP000252172"/>
    </source>
</evidence>
<organism evidence="2 3">
    <name type="scientific">Chryseobacterium lacus</name>
    <dbReference type="NCBI Taxonomy" id="2058346"/>
    <lineage>
        <taxon>Bacteria</taxon>
        <taxon>Pseudomonadati</taxon>
        <taxon>Bacteroidota</taxon>
        <taxon>Flavobacteriia</taxon>
        <taxon>Flavobacteriales</taxon>
        <taxon>Weeksellaceae</taxon>
        <taxon>Chryseobacterium group</taxon>
        <taxon>Chryseobacterium</taxon>
    </lineage>
</organism>
<dbReference type="RefSeq" id="WP_114304237.1">
    <property type="nucleotide sequence ID" value="NZ_QPIE01000006.1"/>
</dbReference>
<evidence type="ECO:0000313" key="2">
    <source>
        <dbReference type="EMBL" id="RCU42544.1"/>
    </source>
</evidence>
<gene>
    <name evidence="2" type="ORF">DQ356_09450</name>
</gene>
<accession>A0A368MYR8</accession>
<sequence>MKKLGLGIAIATLAISCKKVTEGGNQGVLRMQGGIDRYDNTETRGTATPEEVAMPATTDSVAGATAVEMRPDSLKQTP</sequence>
<proteinExistence type="predicted"/>
<feature type="region of interest" description="Disordered" evidence="1">
    <location>
        <begin position="59"/>
        <end position="78"/>
    </location>
</feature>
<protein>
    <recommendedName>
        <fullName evidence="4">Lipoprotein</fullName>
    </recommendedName>
</protein>
<keyword evidence="3" id="KW-1185">Reference proteome</keyword>
<dbReference type="AlphaFoldDB" id="A0A368MYR8"/>
<dbReference type="EMBL" id="QPIE01000006">
    <property type="protein sequence ID" value="RCU42544.1"/>
    <property type="molecule type" value="Genomic_DNA"/>
</dbReference>
<dbReference type="PROSITE" id="PS51257">
    <property type="entry name" value="PROKAR_LIPOPROTEIN"/>
    <property type="match status" value="1"/>
</dbReference>
<reference evidence="2 3" key="1">
    <citation type="submission" date="2018-07" db="EMBL/GenBank/DDBJ databases">
        <title>Chryseobacterium lacus sp. nov., isolated from lake water.</title>
        <authorList>
            <person name="Li C.-M."/>
        </authorList>
    </citation>
    <scope>NUCLEOTIDE SEQUENCE [LARGE SCALE GENOMIC DNA]</scope>
    <source>
        <strain evidence="2 3">YLOS41</strain>
    </source>
</reference>
<dbReference type="OrthoDB" id="1275199at2"/>
<dbReference type="Proteomes" id="UP000252172">
    <property type="component" value="Unassembled WGS sequence"/>
</dbReference>
<evidence type="ECO:0000256" key="1">
    <source>
        <dbReference type="SAM" id="MobiDB-lite"/>
    </source>
</evidence>
<evidence type="ECO:0008006" key="4">
    <source>
        <dbReference type="Google" id="ProtNLM"/>
    </source>
</evidence>